<proteinExistence type="predicted"/>
<dbReference type="EMBL" id="BPVZ01000025">
    <property type="protein sequence ID" value="GKV06485.1"/>
    <property type="molecule type" value="Genomic_DNA"/>
</dbReference>
<dbReference type="Proteomes" id="UP001054252">
    <property type="component" value="Unassembled WGS sequence"/>
</dbReference>
<feature type="compositionally biased region" description="Basic and acidic residues" evidence="1">
    <location>
        <begin position="87"/>
        <end position="112"/>
    </location>
</feature>
<reference evidence="2 3" key="1">
    <citation type="journal article" date="2021" name="Commun. Biol.">
        <title>The genome of Shorea leprosula (Dipterocarpaceae) highlights the ecological relevance of drought in aseasonal tropical rainforests.</title>
        <authorList>
            <person name="Ng K.K.S."/>
            <person name="Kobayashi M.J."/>
            <person name="Fawcett J.A."/>
            <person name="Hatakeyama M."/>
            <person name="Paape T."/>
            <person name="Ng C.H."/>
            <person name="Ang C.C."/>
            <person name="Tnah L.H."/>
            <person name="Lee C.T."/>
            <person name="Nishiyama T."/>
            <person name="Sese J."/>
            <person name="O'Brien M.J."/>
            <person name="Copetti D."/>
            <person name="Mohd Noor M.I."/>
            <person name="Ong R.C."/>
            <person name="Putra M."/>
            <person name="Sireger I.Z."/>
            <person name="Indrioko S."/>
            <person name="Kosugi Y."/>
            <person name="Izuno A."/>
            <person name="Isagi Y."/>
            <person name="Lee S.L."/>
            <person name="Shimizu K.K."/>
        </authorList>
    </citation>
    <scope>NUCLEOTIDE SEQUENCE [LARGE SCALE GENOMIC DNA]</scope>
    <source>
        <strain evidence="2">214</strain>
    </source>
</reference>
<organism evidence="2 3">
    <name type="scientific">Rubroshorea leprosula</name>
    <dbReference type="NCBI Taxonomy" id="152421"/>
    <lineage>
        <taxon>Eukaryota</taxon>
        <taxon>Viridiplantae</taxon>
        <taxon>Streptophyta</taxon>
        <taxon>Embryophyta</taxon>
        <taxon>Tracheophyta</taxon>
        <taxon>Spermatophyta</taxon>
        <taxon>Magnoliopsida</taxon>
        <taxon>eudicotyledons</taxon>
        <taxon>Gunneridae</taxon>
        <taxon>Pentapetalae</taxon>
        <taxon>rosids</taxon>
        <taxon>malvids</taxon>
        <taxon>Malvales</taxon>
        <taxon>Dipterocarpaceae</taxon>
        <taxon>Rubroshorea</taxon>
    </lineage>
</organism>
<feature type="compositionally biased region" description="Polar residues" evidence="1">
    <location>
        <begin position="55"/>
        <end position="67"/>
    </location>
</feature>
<comment type="caution">
    <text evidence="2">The sequence shown here is derived from an EMBL/GenBank/DDBJ whole genome shotgun (WGS) entry which is preliminary data.</text>
</comment>
<protein>
    <submittedName>
        <fullName evidence="2">Uncharacterized protein</fullName>
    </submittedName>
</protein>
<accession>A0AAV5J6H3</accession>
<dbReference type="AlphaFoldDB" id="A0AAV5J6H3"/>
<evidence type="ECO:0000313" key="3">
    <source>
        <dbReference type="Proteomes" id="UP001054252"/>
    </source>
</evidence>
<gene>
    <name evidence="2" type="ORF">SLEP1_g18379</name>
</gene>
<keyword evidence="3" id="KW-1185">Reference proteome</keyword>
<feature type="compositionally biased region" description="Basic and acidic residues" evidence="1">
    <location>
        <begin position="32"/>
        <end position="47"/>
    </location>
</feature>
<feature type="region of interest" description="Disordered" evidence="1">
    <location>
        <begin position="31"/>
        <end position="119"/>
    </location>
</feature>
<evidence type="ECO:0000313" key="2">
    <source>
        <dbReference type="EMBL" id="GKV06485.1"/>
    </source>
</evidence>
<evidence type="ECO:0000256" key="1">
    <source>
        <dbReference type="SAM" id="MobiDB-lite"/>
    </source>
</evidence>
<sequence length="119" mass="13508">MRGSMATRSGNPTTTFGDLCNGWLVATGSDNKQAKQLDKTEKKQEKKTTRRVIGTGSTKSAPSCLSNRRSRRLKHQKSGKPKGCRAQKGEIWGRRKQRLEDSREERERRTDLGFDQTQI</sequence>
<name>A0AAV5J6H3_9ROSI</name>
<feature type="compositionally biased region" description="Basic residues" evidence="1">
    <location>
        <begin position="68"/>
        <end position="85"/>
    </location>
</feature>